<dbReference type="Gene3D" id="1.10.3470.10">
    <property type="entry name" value="ABC transporter involved in vitamin B12 uptake, BtuC"/>
    <property type="match status" value="1"/>
</dbReference>
<dbReference type="InterPro" id="IPR037294">
    <property type="entry name" value="ABC_BtuC-like"/>
</dbReference>
<comment type="similarity">
    <text evidence="2">Belongs to the binding-protein-dependent transport system permease family. FecCD subfamily.</text>
</comment>
<dbReference type="STRING" id="1167632.GCA_000286335_01115"/>
<dbReference type="PANTHER" id="PTHR30472">
    <property type="entry name" value="FERRIC ENTEROBACTIN TRANSPORT SYSTEM PERMEASE PROTEIN"/>
    <property type="match status" value="1"/>
</dbReference>
<keyword evidence="3" id="KW-0813">Transport</keyword>
<accession>A0A2T4PVZ9</accession>
<evidence type="ECO:0000256" key="7">
    <source>
        <dbReference type="ARBA" id="ARBA00022989"/>
    </source>
</evidence>
<keyword evidence="4" id="KW-1003">Cell membrane</keyword>
<feature type="transmembrane region" description="Helical" evidence="10">
    <location>
        <begin position="107"/>
        <end position="126"/>
    </location>
</feature>
<evidence type="ECO:0000313" key="11">
    <source>
        <dbReference type="EMBL" id="PTI30628.1"/>
    </source>
</evidence>
<comment type="subcellular location">
    <subcellularLocation>
        <location evidence="1">Cell membrane</location>
        <topology evidence="1">Multi-pass membrane protein</topology>
    </subcellularLocation>
</comment>
<evidence type="ECO:0000256" key="2">
    <source>
        <dbReference type="ARBA" id="ARBA00007935"/>
    </source>
</evidence>
<sequence>MGKFLMRLDVLAILLVIATFFSIFIGVSEVKPLHIFNLSDEQKNILVSSRIPRTVSIIISGSSLAICGLIMQQLTRNKFVSPTTAGTMDWARLGILISLIAFPEANILVKLLFATLLSLLGTMLFMQILQRIQFKDVIFIPLVGIMLGNIVSSFSSFVALRTNAVQSIGNFMQGNFSIITSGRYEILYISIPLLILAFIFANQFTIAGMGKDFSVNLGLNYQKVVNIGLIIASIITALVVVTVGMMPFLGLIIPNLISMFRGDHLKNALPHTAIFGALFVMICDVLGRLIIFPYEITIGLTIGVIGSFIFIVMLMKGRSRNAQ</sequence>
<dbReference type="RefSeq" id="WP_016911805.1">
    <property type="nucleotide sequence ID" value="NZ_CANQVP010000002.1"/>
</dbReference>
<feature type="transmembrane region" description="Helical" evidence="10">
    <location>
        <begin position="269"/>
        <end position="290"/>
    </location>
</feature>
<evidence type="ECO:0000256" key="6">
    <source>
        <dbReference type="ARBA" id="ARBA00022692"/>
    </source>
</evidence>
<keyword evidence="8" id="KW-0408">Iron</keyword>
<protein>
    <submittedName>
        <fullName evidence="11">ABC transporter permease</fullName>
    </submittedName>
</protein>
<evidence type="ECO:0000313" key="12">
    <source>
        <dbReference type="Proteomes" id="UP000241209"/>
    </source>
</evidence>
<evidence type="ECO:0000256" key="8">
    <source>
        <dbReference type="ARBA" id="ARBA00023004"/>
    </source>
</evidence>
<evidence type="ECO:0000256" key="4">
    <source>
        <dbReference type="ARBA" id="ARBA00022475"/>
    </source>
</evidence>
<keyword evidence="5" id="KW-0410">Iron transport</keyword>
<dbReference type="CDD" id="cd06550">
    <property type="entry name" value="TM_ABC_iron-siderophores_like"/>
    <property type="match status" value="1"/>
</dbReference>
<evidence type="ECO:0000256" key="9">
    <source>
        <dbReference type="ARBA" id="ARBA00023136"/>
    </source>
</evidence>
<feature type="transmembrane region" description="Helical" evidence="10">
    <location>
        <begin position="296"/>
        <end position="315"/>
    </location>
</feature>
<organism evidence="11 12">
    <name type="scientific">Mammaliicoccus vitulinus</name>
    <dbReference type="NCBI Taxonomy" id="71237"/>
    <lineage>
        <taxon>Bacteria</taxon>
        <taxon>Bacillati</taxon>
        <taxon>Bacillota</taxon>
        <taxon>Bacilli</taxon>
        <taxon>Bacillales</taxon>
        <taxon>Staphylococcaceae</taxon>
        <taxon>Mammaliicoccus</taxon>
    </lineage>
</organism>
<dbReference type="PANTHER" id="PTHR30472:SF27">
    <property type="entry name" value="PETROBACTIN IMPORT SYSTEM PERMEASE PROTEIN YCLN"/>
    <property type="match status" value="1"/>
</dbReference>
<comment type="caution">
    <text evidence="11">The sequence shown here is derived from an EMBL/GenBank/DDBJ whole genome shotgun (WGS) entry which is preliminary data.</text>
</comment>
<dbReference type="Pfam" id="PF01032">
    <property type="entry name" value="FecCD"/>
    <property type="match status" value="1"/>
</dbReference>
<keyword evidence="6 10" id="KW-0812">Transmembrane</keyword>
<name>A0A2T4PVZ9_9STAP</name>
<dbReference type="SUPFAM" id="SSF81345">
    <property type="entry name" value="ABC transporter involved in vitamin B12 uptake, BtuC"/>
    <property type="match status" value="1"/>
</dbReference>
<evidence type="ECO:0000256" key="1">
    <source>
        <dbReference type="ARBA" id="ARBA00004651"/>
    </source>
</evidence>
<dbReference type="Proteomes" id="UP000241209">
    <property type="component" value="Unassembled WGS sequence"/>
</dbReference>
<keyword evidence="5" id="KW-0406">Ion transport</keyword>
<evidence type="ECO:0000256" key="5">
    <source>
        <dbReference type="ARBA" id="ARBA00022496"/>
    </source>
</evidence>
<dbReference type="AlphaFoldDB" id="A0A2T4PVZ9"/>
<evidence type="ECO:0000256" key="10">
    <source>
        <dbReference type="SAM" id="Phobius"/>
    </source>
</evidence>
<feature type="transmembrane region" description="Helical" evidence="10">
    <location>
        <begin position="50"/>
        <end position="71"/>
    </location>
</feature>
<gene>
    <name evidence="11" type="ORF">BU072_02740</name>
</gene>
<keyword evidence="7 10" id="KW-1133">Transmembrane helix</keyword>
<reference evidence="11 12" key="1">
    <citation type="journal article" date="2016" name="Front. Microbiol.">
        <title>Comprehensive Phylogenetic Analysis of Bovine Non-aureus Staphylococci Species Based on Whole-Genome Sequencing.</title>
        <authorList>
            <person name="Naushad S."/>
            <person name="Barkema H.W."/>
            <person name="Luby C."/>
            <person name="Condas L.A."/>
            <person name="Nobrega D.B."/>
            <person name="Carson D.A."/>
            <person name="De Buck J."/>
        </authorList>
    </citation>
    <scope>NUCLEOTIDE SEQUENCE [LARGE SCALE GENOMIC DNA]</scope>
    <source>
        <strain evidence="11 12">SNUC 2204</strain>
    </source>
</reference>
<dbReference type="EMBL" id="PZFK01000004">
    <property type="protein sequence ID" value="PTI30628.1"/>
    <property type="molecule type" value="Genomic_DNA"/>
</dbReference>
<feature type="transmembrane region" description="Helical" evidence="10">
    <location>
        <begin position="227"/>
        <end position="257"/>
    </location>
</feature>
<dbReference type="InterPro" id="IPR000522">
    <property type="entry name" value="ABC_transptr_permease_BtuC"/>
</dbReference>
<dbReference type="GO" id="GO:0033214">
    <property type="term" value="P:siderophore-iron import into cell"/>
    <property type="evidence" value="ECO:0007669"/>
    <property type="project" value="TreeGrafter"/>
</dbReference>
<dbReference type="FunFam" id="1.10.3470.10:FF:000004">
    <property type="entry name" value="Iron compound ABC transporter, permease"/>
    <property type="match status" value="1"/>
</dbReference>
<proteinExistence type="inferred from homology"/>
<keyword evidence="9 10" id="KW-0472">Membrane</keyword>
<dbReference type="GO" id="GO:0022857">
    <property type="term" value="F:transmembrane transporter activity"/>
    <property type="evidence" value="ECO:0007669"/>
    <property type="project" value="InterPro"/>
</dbReference>
<feature type="transmembrane region" description="Helical" evidence="10">
    <location>
        <begin position="186"/>
        <end position="207"/>
    </location>
</feature>
<evidence type="ECO:0000256" key="3">
    <source>
        <dbReference type="ARBA" id="ARBA00022448"/>
    </source>
</evidence>
<feature type="transmembrane region" description="Helical" evidence="10">
    <location>
        <begin position="138"/>
        <end position="160"/>
    </location>
</feature>
<dbReference type="GO" id="GO:0005886">
    <property type="term" value="C:plasma membrane"/>
    <property type="evidence" value="ECO:0007669"/>
    <property type="project" value="UniProtKB-SubCell"/>
</dbReference>